<keyword evidence="1" id="KW-0805">Transcription regulation</keyword>
<dbReference type="PANTHER" id="PTHR40661:SF1">
    <property type="entry name" value="HTH CRO_C1-TYPE DOMAIN-CONTAINING PROTEIN"/>
    <property type="match status" value="1"/>
</dbReference>
<feature type="domain" description="HTH cro/C1-type" evidence="4">
    <location>
        <begin position="8"/>
        <end position="62"/>
    </location>
</feature>
<dbReference type="Proteomes" id="UP000199800">
    <property type="component" value="Unassembled WGS sequence"/>
</dbReference>
<dbReference type="EMBL" id="FOHN01000007">
    <property type="protein sequence ID" value="SET04550.1"/>
    <property type="molecule type" value="Genomic_DNA"/>
</dbReference>
<evidence type="ECO:0000256" key="1">
    <source>
        <dbReference type="ARBA" id="ARBA00023015"/>
    </source>
</evidence>
<evidence type="ECO:0000313" key="5">
    <source>
        <dbReference type="EMBL" id="SET04550.1"/>
    </source>
</evidence>
<keyword evidence="3" id="KW-0804">Transcription</keyword>
<dbReference type="RefSeq" id="WP_092477416.1">
    <property type="nucleotide sequence ID" value="NZ_FOHN01000007.1"/>
</dbReference>
<keyword evidence="2" id="KW-0238">DNA-binding</keyword>
<dbReference type="InterPro" id="IPR010982">
    <property type="entry name" value="Lambda_DNA-bd_dom_sf"/>
</dbReference>
<protein>
    <submittedName>
        <fullName evidence="5">Helix-turn-helix</fullName>
    </submittedName>
</protein>
<dbReference type="PANTHER" id="PTHR40661">
    <property type="match status" value="1"/>
</dbReference>
<evidence type="ECO:0000313" key="6">
    <source>
        <dbReference type="Proteomes" id="UP000199800"/>
    </source>
</evidence>
<dbReference type="GO" id="GO:0003677">
    <property type="term" value="F:DNA binding"/>
    <property type="evidence" value="ECO:0007669"/>
    <property type="project" value="UniProtKB-KW"/>
</dbReference>
<accession>A0A1I0BDF7</accession>
<evidence type="ECO:0000256" key="3">
    <source>
        <dbReference type="ARBA" id="ARBA00023163"/>
    </source>
</evidence>
<dbReference type="Pfam" id="PF01381">
    <property type="entry name" value="HTH_3"/>
    <property type="match status" value="1"/>
</dbReference>
<dbReference type="InterPro" id="IPR001387">
    <property type="entry name" value="Cro/C1-type_HTH"/>
</dbReference>
<dbReference type="SUPFAM" id="SSF47413">
    <property type="entry name" value="lambda repressor-like DNA-binding domains"/>
    <property type="match status" value="1"/>
</dbReference>
<dbReference type="STRING" id="29364.SAMN04487772_10770"/>
<dbReference type="SMART" id="SM00530">
    <property type="entry name" value="HTH_XRE"/>
    <property type="match status" value="1"/>
</dbReference>
<proteinExistence type="predicted"/>
<dbReference type="PROSITE" id="PS50943">
    <property type="entry name" value="HTH_CROC1"/>
    <property type="match status" value="1"/>
</dbReference>
<gene>
    <name evidence="5" type="ORF">SAMN04487772_10770</name>
</gene>
<dbReference type="CDD" id="cd00093">
    <property type="entry name" value="HTH_XRE"/>
    <property type="match status" value="1"/>
</dbReference>
<dbReference type="AlphaFoldDB" id="A0A1I0BDF7"/>
<reference evidence="5 6" key="1">
    <citation type="submission" date="2016-10" db="EMBL/GenBank/DDBJ databases">
        <authorList>
            <person name="de Groot N.N."/>
        </authorList>
    </citation>
    <scope>NUCLEOTIDE SEQUENCE [LARGE SCALE GENOMIC DNA]</scope>
    <source>
        <strain evidence="5 6">DSM 1801</strain>
    </source>
</reference>
<evidence type="ECO:0000256" key="2">
    <source>
        <dbReference type="ARBA" id="ARBA00023125"/>
    </source>
</evidence>
<organism evidence="5 6">
    <name type="scientific">[Clostridium] polysaccharolyticum</name>
    <dbReference type="NCBI Taxonomy" id="29364"/>
    <lineage>
        <taxon>Bacteria</taxon>
        <taxon>Bacillati</taxon>
        <taxon>Bacillota</taxon>
        <taxon>Clostridia</taxon>
        <taxon>Lachnospirales</taxon>
        <taxon>Lachnospiraceae</taxon>
    </lineage>
</organism>
<sequence length="130" mass="14995">MDKIAERIRMAMDLRKMRQVDIIRVTGINKGSLSSYLSGKYQPKQTNIYLLAQVLNVNEGWLMGHDVPMERQTAAASQNIPFVENPECGTEEENLLRYYHSLNQVGQREALKRIYELSCITTYNVKSIKQ</sequence>
<dbReference type="OrthoDB" id="194368at2"/>
<dbReference type="Gene3D" id="1.10.260.40">
    <property type="entry name" value="lambda repressor-like DNA-binding domains"/>
    <property type="match status" value="1"/>
</dbReference>
<name>A0A1I0BDF7_9FIRM</name>
<evidence type="ECO:0000259" key="4">
    <source>
        <dbReference type="PROSITE" id="PS50943"/>
    </source>
</evidence>
<keyword evidence="6" id="KW-1185">Reference proteome</keyword>